<organism evidence="2 3">
    <name type="scientific">Hydra vulgaris</name>
    <name type="common">Hydra</name>
    <name type="synonym">Hydra attenuata</name>
    <dbReference type="NCBI Taxonomy" id="6087"/>
    <lineage>
        <taxon>Eukaryota</taxon>
        <taxon>Metazoa</taxon>
        <taxon>Cnidaria</taxon>
        <taxon>Hydrozoa</taxon>
        <taxon>Hydroidolina</taxon>
        <taxon>Anthoathecata</taxon>
        <taxon>Aplanulata</taxon>
        <taxon>Hydridae</taxon>
        <taxon>Hydra</taxon>
    </lineage>
</organism>
<dbReference type="SUPFAM" id="SSF53098">
    <property type="entry name" value="Ribonuclease H-like"/>
    <property type="match status" value="1"/>
</dbReference>
<feature type="domain" description="Integrase catalytic" evidence="1">
    <location>
        <begin position="59"/>
        <end position="247"/>
    </location>
</feature>
<dbReference type="GeneID" id="136086875"/>
<evidence type="ECO:0000259" key="1">
    <source>
        <dbReference type="PROSITE" id="PS50994"/>
    </source>
</evidence>
<dbReference type="Proteomes" id="UP001652625">
    <property type="component" value="Chromosome 11"/>
</dbReference>
<sequence length="364" mass="41207">MIEVETVNIKHLQGSVALKADVELKQDENHLWRCYESVTGVGVKKVICGYNLCKRYRVKPLLPPTKAILPHFRTDNVEPFAVSVVNFAEPLKYKVPKNSIRKCYVALFTCASTRAIHLKLCHDLSSVELQRILKKFVARKGPPLMIISDNAKTFLAIGKWLLTLKNDENLANYLAIAPWWGGLFEKLIGIMKKSLSKTIGKGMLSFNELEKVLLDFECSMNNRPLCYQGDQFDNQVLTPNVLMRGKPVILLEEDIDLITKRWMSEYVTCNGRTTTNKESNVKLPVVEGVVLVKDMKNKALLKIGQVESKIKEKDGVTCGLKIRLGNGYVIERPIQLVCNLKINYEAERINKSKKNVEIGEKAET</sequence>
<evidence type="ECO:0000313" key="3">
    <source>
        <dbReference type="RefSeq" id="XP_065665443.1"/>
    </source>
</evidence>
<dbReference type="InterPro" id="IPR036397">
    <property type="entry name" value="RNaseH_sf"/>
</dbReference>
<reference evidence="3" key="1">
    <citation type="submission" date="2025-08" db="UniProtKB">
        <authorList>
            <consortium name="RefSeq"/>
        </authorList>
    </citation>
    <scope>IDENTIFICATION</scope>
</reference>
<keyword evidence="2" id="KW-1185">Reference proteome</keyword>
<dbReference type="InterPro" id="IPR012337">
    <property type="entry name" value="RNaseH-like_sf"/>
</dbReference>
<gene>
    <name evidence="3" type="primary">LOC136086875</name>
</gene>
<dbReference type="InterPro" id="IPR001584">
    <property type="entry name" value="Integrase_cat-core"/>
</dbReference>
<proteinExistence type="predicted"/>
<dbReference type="Gene3D" id="3.30.420.10">
    <property type="entry name" value="Ribonuclease H-like superfamily/Ribonuclease H"/>
    <property type="match status" value="1"/>
</dbReference>
<name>A0ABM4CU42_HYDVU</name>
<dbReference type="RefSeq" id="XP_065665443.1">
    <property type="nucleotide sequence ID" value="XM_065809371.1"/>
</dbReference>
<accession>A0ABM4CU42</accession>
<evidence type="ECO:0000313" key="2">
    <source>
        <dbReference type="Proteomes" id="UP001652625"/>
    </source>
</evidence>
<protein>
    <submittedName>
        <fullName evidence="3">Uncharacterized protein LOC136086875</fullName>
    </submittedName>
</protein>
<dbReference type="PANTHER" id="PTHR47331">
    <property type="entry name" value="PHD-TYPE DOMAIN-CONTAINING PROTEIN"/>
    <property type="match status" value="1"/>
</dbReference>
<dbReference type="PROSITE" id="PS50994">
    <property type="entry name" value="INTEGRASE"/>
    <property type="match status" value="1"/>
</dbReference>